<sequence length="70" mass="7374">MTIARRFAAGFTLAAAPAIIFLGAASAHADASVASHGPSVSRHEAFPHQDNAPKPGTSVHHHHQRNHHAK</sequence>
<evidence type="ECO:0000313" key="3">
    <source>
        <dbReference type="EMBL" id="ART73460.1"/>
    </source>
</evidence>
<reference evidence="3 4" key="1">
    <citation type="submission" date="2017-04" db="EMBL/GenBank/DDBJ databases">
        <title>Whole Genome Sequence of 1,4-Dioxane Degrading Bacterium Mycobacterium dioxanotrophicus PH-06.</title>
        <authorList>
            <person name="He Y."/>
        </authorList>
    </citation>
    <scope>NUCLEOTIDE SEQUENCE [LARGE SCALE GENOMIC DNA]</scope>
    <source>
        <strain evidence="3 4">PH-06</strain>
    </source>
</reference>
<feature type="signal peptide" evidence="2">
    <location>
        <begin position="1"/>
        <end position="29"/>
    </location>
</feature>
<dbReference type="OrthoDB" id="4641093at2"/>
<evidence type="ECO:0000313" key="4">
    <source>
        <dbReference type="Proteomes" id="UP000195331"/>
    </source>
</evidence>
<dbReference type="Proteomes" id="UP000195331">
    <property type="component" value="Chromosome"/>
</dbReference>
<proteinExistence type="predicted"/>
<dbReference type="AlphaFoldDB" id="A0A1Y0CDX3"/>
<dbReference type="KEGG" id="mdx:BTO20_06585"/>
<dbReference type="RefSeq" id="WP_087081712.1">
    <property type="nucleotide sequence ID" value="NZ_CP020809.1"/>
</dbReference>
<protein>
    <submittedName>
        <fullName evidence="3">Uncharacterized protein</fullName>
    </submittedName>
</protein>
<evidence type="ECO:0000256" key="2">
    <source>
        <dbReference type="SAM" id="SignalP"/>
    </source>
</evidence>
<evidence type="ECO:0000256" key="1">
    <source>
        <dbReference type="SAM" id="MobiDB-lite"/>
    </source>
</evidence>
<name>A0A1Y0CDX3_9MYCO</name>
<keyword evidence="4" id="KW-1185">Reference proteome</keyword>
<organism evidence="3 4">
    <name type="scientific">Mycobacterium dioxanotrophicus</name>
    <dbReference type="NCBI Taxonomy" id="482462"/>
    <lineage>
        <taxon>Bacteria</taxon>
        <taxon>Bacillati</taxon>
        <taxon>Actinomycetota</taxon>
        <taxon>Actinomycetes</taxon>
        <taxon>Mycobacteriales</taxon>
        <taxon>Mycobacteriaceae</taxon>
        <taxon>Mycobacterium</taxon>
    </lineage>
</organism>
<gene>
    <name evidence="3" type="ORF">BTO20_06585</name>
</gene>
<dbReference type="EMBL" id="CP020809">
    <property type="protein sequence ID" value="ART73460.1"/>
    <property type="molecule type" value="Genomic_DNA"/>
</dbReference>
<feature type="compositionally biased region" description="Basic residues" evidence="1">
    <location>
        <begin position="59"/>
        <end position="70"/>
    </location>
</feature>
<keyword evidence="2" id="KW-0732">Signal</keyword>
<feature type="chain" id="PRO_5010984650" evidence="2">
    <location>
        <begin position="30"/>
        <end position="70"/>
    </location>
</feature>
<feature type="region of interest" description="Disordered" evidence="1">
    <location>
        <begin position="31"/>
        <end position="70"/>
    </location>
</feature>
<accession>A0A1Y0CDX3</accession>